<keyword evidence="7" id="KW-1185">Reference proteome</keyword>
<dbReference type="EMBL" id="KB303371">
    <property type="protein sequence ID" value="ELU03236.1"/>
    <property type="molecule type" value="Genomic_DNA"/>
</dbReference>
<reference evidence="5 7" key="2">
    <citation type="journal article" date="2013" name="Nature">
        <title>Insights into bilaterian evolution from three spiralian genomes.</title>
        <authorList>
            <person name="Simakov O."/>
            <person name="Marletaz F."/>
            <person name="Cho S.J."/>
            <person name="Edsinger-Gonzales E."/>
            <person name="Havlak P."/>
            <person name="Hellsten U."/>
            <person name="Kuo D.H."/>
            <person name="Larsson T."/>
            <person name="Lv J."/>
            <person name="Arendt D."/>
            <person name="Savage R."/>
            <person name="Osoegawa K."/>
            <person name="de Jong P."/>
            <person name="Grimwood J."/>
            <person name="Chapman J.A."/>
            <person name="Shapiro H."/>
            <person name="Aerts A."/>
            <person name="Otillar R.P."/>
            <person name="Terry A.Y."/>
            <person name="Boore J.L."/>
            <person name="Grigoriev I.V."/>
            <person name="Lindberg D.R."/>
            <person name="Seaver E.C."/>
            <person name="Weisblat D.A."/>
            <person name="Putnam N.H."/>
            <person name="Rokhsar D.S."/>
        </authorList>
    </citation>
    <scope>NUCLEOTIDE SEQUENCE</scope>
    <source>
        <strain evidence="5 7">I ESC-2004</strain>
    </source>
</reference>
<evidence type="ECO:0000313" key="5">
    <source>
        <dbReference type="EMBL" id="ELU03236.1"/>
    </source>
</evidence>
<dbReference type="PANTHER" id="PTHR48407:SF1">
    <property type="entry name" value="CRANIOFACIAL DEVELOPMENT PROTEIN 1"/>
    <property type="match status" value="1"/>
</dbReference>
<evidence type="ECO:0000313" key="6">
    <source>
        <dbReference type="EnsemblMetazoa" id="CapteP227027"/>
    </source>
</evidence>
<feature type="region of interest" description="Disordered" evidence="3">
    <location>
        <begin position="192"/>
        <end position="230"/>
    </location>
</feature>
<dbReference type="GO" id="GO:0000812">
    <property type="term" value="C:Swr1 complex"/>
    <property type="evidence" value="ECO:0007669"/>
    <property type="project" value="TreeGrafter"/>
</dbReference>
<dbReference type="HOGENOM" id="CLU_080190_0_0_1"/>
<dbReference type="Proteomes" id="UP000014760">
    <property type="component" value="Unassembled WGS sequence"/>
</dbReference>
<dbReference type="PROSITE" id="PS51279">
    <property type="entry name" value="BCNT_C"/>
    <property type="match status" value="1"/>
</dbReference>
<dbReference type="PANTHER" id="PTHR48407">
    <property type="entry name" value="CRANIOFACIAL DEVELOPMENT PROTEIN 1"/>
    <property type="match status" value="1"/>
</dbReference>
<proteinExistence type="predicted"/>
<protein>
    <recommendedName>
        <fullName evidence="1">Craniofacial development protein 1</fullName>
    </recommendedName>
    <alternativeName>
        <fullName evidence="2">Bucentaur</fullName>
    </alternativeName>
</protein>
<dbReference type="InterPro" id="IPR011421">
    <property type="entry name" value="BCNT-C"/>
</dbReference>
<feature type="compositionally biased region" description="Basic residues" evidence="3">
    <location>
        <begin position="51"/>
        <end position="60"/>
    </location>
</feature>
<gene>
    <name evidence="5" type="ORF">CAPTEDRAFT_227027</name>
</gene>
<feature type="compositionally biased region" description="Low complexity" evidence="3">
    <location>
        <begin position="192"/>
        <end position="216"/>
    </location>
</feature>
<dbReference type="EnsemblMetazoa" id="CapteT227027">
    <property type="protein sequence ID" value="CapteP227027"/>
    <property type="gene ID" value="CapteG227027"/>
</dbReference>
<feature type="domain" description="BCNT-C" evidence="4">
    <location>
        <begin position="216"/>
        <end position="296"/>
    </location>
</feature>
<dbReference type="AlphaFoldDB" id="R7UAS2"/>
<evidence type="ECO:0000256" key="2">
    <source>
        <dbReference type="ARBA" id="ARBA00030244"/>
    </source>
</evidence>
<feature type="region of interest" description="Disordered" evidence="3">
    <location>
        <begin position="118"/>
        <end position="138"/>
    </location>
</feature>
<dbReference type="STRING" id="283909.R7UAS2"/>
<reference evidence="7" key="1">
    <citation type="submission" date="2012-12" db="EMBL/GenBank/DDBJ databases">
        <authorList>
            <person name="Hellsten U."/>
            <person name="Grimwood J."/>
            <person name="Chapman J.A."/>
            <person name="Shapiro H."/>
            <person name="Aerts A."/>
            <person name="Otillar R.P."/>
            <person name="Terry A.Y."/>
            <person name="Boore J.L."/>
            <person name="Simakov O."/>
            <person name="Marletaz F."/>
            <person name="Cho S.-J."/>
            <person name="Edsinger-Gonzales E."/>
            <person name="Havlak P."/>
            <person name="Kuo D.-H."/>
            <person name="Larsson T."/>
            <person name="Lv J."/>
            <person name="Arendt D."/>
            <person name="Savage R."/>
            <person name="Osoegawa K."/>
            <person name="de Jong P."/>
            <person name="Lindberg D.R."/>
            <person name="Seaver E.C."/>
            <person name="Weisblat D.A."/>
            <person name="Putnam N.H."/>
            <person name="Grigoriev I.V."/>
            <person name="Rokhsar D.S."/>
        </authorList>
    </citation>
    <scope>NUCLEOTIDE SEQUENCE</scope>
    <source>
        <strain evidence="7">I ESC-2004</strain>
    </source>
</reference>
<evidence type="ECO:0000313" key="7">
    <source>
        <dbReference type="Proteomes" id="UP000014760"/>
    </source>
</evidence>
<dbReference type="EMBL" id="AMQN01008542">
    <property type="status" value="NOT_ANNOTATED_CDS"/>
    <property type="molecule type" value="Genomic_DNA"/>
</dbReference>
<reference evidence="6" key="3">
    <citation type="submission" date="2015-06" db="UniProtKB">
        <authorList>
            <consortium name="EnsemblMetazoa"/>
        </authorList>
    </citation>
    <scope>IDENTIFICATION</scope>
</reference>
<dbReference type="OrthoDB" id="445677at2759"/>
<name>R7UAS2_CAPTE</name>
<feature type="region of interest" description="Disordered" evidence="3">
    <location>
        <begin position="1"/>
        <end position="74"/>
    </location>
</feature>
<dbReference type="FunCoup" id="R7UAS2">
    <property type="interactions" value="1576"/>
</dbReference>
<organism evidence="5">
    <name type="scientific">Capitella teleta</name>
    <name type="common">Polychaete worm</name>
    <dbReference type="NCBI Taxonomy" id="283909"/>
    <lineage>
        <taxon>Eukaryota</taxon>
        <taxon>Metazoa</taxon>
        <taxon>Spiralia</taxon>
        <taxon>Lophotrochozoa</taxon>
        <taxon>Annelida</taxon>
        <taxon>Polychaeta</taxon>
        <taxon>Sedentaria</taxon>
        <taxon>Scolecida</taxon>
        <taxon>Capitellidae</taxon>
        <taxon>Capitella</taxon>
    </lineage>
</organism>
<dbReference type="Pfam" id="PF07572">
    <property type="entry name" value="BCNT"/>
    <property type="match status" value="1"/>
</dbReference>
<evidence type="ECO:0000256" key="3">
    <source>
        <dbReference type="SAM" id="MobiDB-lite"/>
    </source>
</evidence>
<feature type="compositionally biased region" description="Acidic residues" evidence="3">
    <location>
        <begin position="1"/>
        <end position="37"/>
    </location>
</feature>
<dbReference type="OMA" id="LDWAAYV"/>
<evidence type="ECO:0000256" key="1">
    <source>
        <dbReference type="ARBA" id="ARBA00019033"/>
    </source>
</evidence>
<sequence>MASFNDDDFDSDTSDDDYVPVEGEVLSEEENSGEDEEKIFREENEDASGTKKGKKKKKKSKAEAAAPTLRKGGIKLDGEEVEKKEVFNSELAEAIQAENREKKAVEEKKKADSLWADFMKDAGPSNKPKPKIGTGLGSLSSAVQKSAPAKAINEVKAIPPPQVAKKVTITQEFDFAGETVKVTKEVDANSKEAASAAAVKVSDDSSSSGSSGTGVKRPAGGLGSLLGKIGKKPKIGTLEKSKLDWESFKSKEGISEELQIHNRGKSGYLERMDFLSRTDQKQFEIERNIRLGSSSKR</sequence>
<accession>R7UAS2</accession>
<evidence type="ECO:0000259" key="4">
    <source>
        <dbReference type="PROSITE" id="PS51279"/>
    </source>
</evidence>
<dbReference type="InterPro" id="IPR027124">
    <property type="entry name" value="Swc5/CFDP1/2"/>
</dbReference>